<keyword evidence="4" id="KW-1185">Reference proteome</keyword>
<dbReference type="InterPro" id="IPR050966">
    <property type="entry name" value="Glutamyl_endopeptidase"/>
</dbReference>
<reference evidence="3 4" key="1">
    <citation type="submission" date="2020-07" db="EMBL/GenBank/DDBJ databases">
        <title>Sequencing the genomes of 1000 actinobacteria strains.</title>
        <authorList>
            <person name="Klenk H.-P."/>
        </authorList>
    </citation>
    <scope>NUCLEOTIDE SEQUENCE [LARGE SCALE GENOMIC DNA]</scope>
    <source>
        <strain evidence="3 4">DSM 29531</strain>
    </source>
</reference>
<dbReference type="GO" id="GO:0006508">
    <property type="term" value="P:proteolysis"/>
    <property type="evidence" value="ECO:0007669"/>
    <property type="project" value="InterPro"/>
</dbReference>
<comment type="caution">
    <text evidence="3">The sequence shown here is derived from an EMBL/GenBank/DDBJ whole genome shotgun (WGS) entry which is preliminary data.</text>
</comment>
<evidence type="ECO:0000313" key="4">
    <source>
        <dbReference type="Proteomes" id="UP000571817"/>
    </source>
</evidence>
<protein>
    <submittedName>
        <fullName evidence="3">V8-like Glu-specific endopeptidase</fullName>
    </submittedName>
</protein>
<dbReference type="InterPro" id="IPR018114">
    <property type="entry name" value="TRYPSIN_HIS"/>
</dbReference>
<gene>
    <name evidence="3" type="ORF">HNR15_001308</name>
</gene>
<dbReference type="AlphaFoldDB" id="A0A853DJK1"/>
<accession>A0A853DJK1</accession>
<dbReference type="Pfam" id="PF13365">
    <property type="entry name" value="Trypsin_2"/>
    <property type="match status" value="1"/>
</dbReference>
<name>A0A853DJK1_9MICO</name>
<dbReference type="InterPro" id="IPR009003">
    <property type="entry name" value="Peptidase_S1_PA"/>
</dbReference>
<feature type="signal peptide" evidence="2">
    <location>
        <begin position="1"/>
        <end position="28"/>
    </location>
</feature>
<keyword evidence="1 2" id="KW-0732">Signal</keyword>
<evidence type="ECO:0000256" key="2">
    <source>
        <dbReference type="SAM" id="SignalP"/>
    </source>
</evidence>
<dbReference type="PROSITE" id="PS00134">
    <property type="entry name" value="TRYPSIN_HIS"/>
    <property type="match status" value="1"/>
</dbReference>
<proteinExistence type="predicted"/>
<dbReference type="SUPFAM" id="SSF50494">
    <property type="entry name" value="Trypsin-like serine proteases"/>
    <property type="match status" value="1"/>
</dbReference>
<organism evidence="3 4">
    <name type="scientific">Allobranchiibius huperziae</name>
    <dbReference type="NCBI Taxonomy" id="1874116"/>
    <lineage>
        <taxon>Bacteria</taxon>
        <taxon>Bacillati</taxon>
        <taxon>Actinomycetota</taxon>
        <taxon>Actinomycetes</taxon>
        <taxon>Micrococcales</taxon>
        <taxon>Dermacoccaceae</taxon>
        <taxon>Allobranchiibius</taxon>
    </lineage>
</organism>
<dbReference type="PANTHER" id="PTHR15462:SF8">
    <property type="entry name" value="SERINE PROTEASE"/>
    <property type="match status" value="1"/>
</dbReference>
<dbReference type="PANTHER" id="PTHR15462">
    <property type="entry name" value="SERINE PROTEASE"/>
    <property type="match status" value="1"/>
</dbReference>
<dbReference type="EMBL" id="JACCFW010000001">
    <property type="protein sequence ID" value="NYJ74345.1"/>
    <property type="molecule type" value="Genomic_DNA"/>
</dbReference>
<feature type="chain" id="PRO_5032863143" evidence="2">
    <location>
        <begin position="29"/>
        <end position="273"/>
    </location>
</feature>
<dbReference type="Gene3D" id="2.40.10.10">
    <property type="entry name" value="Trypsin-like serine proteases"/>
    <property type="match status" value="2"/>
</dbReference>
<dbReference type="Proteomes" id="UP000571817">
    <property type="component" value="Unassembled WGS sequence"/>
</dbReference>
<dbReference type="GO" id="GO:0004252">
    <property type="term" value="F:serine-type endopeptidase activity"/>
    <property type="evidence" value="ECO:0007669"/>
    <property type="project" value="InterPro"/>
</dbReference>
<evidence type="ECO:0000313" key="3">
    <source>
        <dbReference type="EMBL" id="NYJ74345.1"/>
    </source>
</evidence>
<dbReference type="RefSeq" id="WP_179480154.1">
    <property type="nucleotide sequence ID" value="NZ_JACCFW010000001.1"/>
</dbReference>
<dbReference type="InterPro" id="IPR043504">
    <property type="entry name" value="Peptidase_S1_PA_chymotrypsin"/>
</dbReference>
<sequence>MKRVIATIAAGLGAAGTVLGAATAPASAASSVPSARATTPTATTSPGVPTVGTLFTDGFPGRHSCTASVIASPTHDLLLTAGHCVSGTAAGWLFVPAYDGTSALRPAPYGVWKVERAYVAPRWKSVHDTQYDYAILQVAGQRHGWRTVQVQDLTGGNVLSTAPQPGTEITDVAYNGGASRPVSCTVPTYLTDGYPAFNCDGYVGGSSGSPWLSAIPGSQLKAVRGVIGGLHQGGCYSYTSYSSSFTSEVFAVYNRAVSGSAPDTVTPAGSDGC</sequence>
<evidence type="ECO:0000256" key="1">
    <source>
        <dbReference type="ARBA" id="ARBA00022729"/>
    </source>
</evidence>